<keyword evidence="1" id="KW-1133">Transmembrane helix</keyword>
<name>A0ABR7NGR0_9FIRM</name>
<organism evidence="2 3">
    <name type="scientific">Yanshouia hominis</name>
    <dbReference type="NCBI Taxonomy" id="2763673"/>
    <lineage>
        <taxon>Bacteria</taxon>
        <taxon>Bacillati</taxon>
        <taxon>Bacillota</taxon>
        <taxon>Clostridia</taxon>
        <taxon>Eubacteriales</taxon>
        <taxon>Oscillospiraceae</taxon>
        <taxon>Yanshouia</taxon>
    </lineage>
</organism>
<keyword evidence="1" id="KW-0472">Membrane</keyword>
<dbReference type="EMBL" id="JACRTB010000005">
    <property type="protein sequence ID" value="MBC8575582.1"/>
    <property type="molecule type" value="Genomic_DNA"/>
</dbReference>
<gene>
    <name evidence="2" type="ORF">H8717_04035</name>
</gene>
<reference evidence="2 3" key="1">
    <citation type="submission" date="2020-08" db="EMBL/GenBank/DDBJ databases">
        <title>Genome public.</title>
        <authorList>
            <person name="Liu C."/>
            <person name="Sun Q."/>
        </authorList>
    </citation>
    <scope>NUCLEOTIDE SEQUENCE [LARGE SCALE GENOMIC DNA]</scope>
    <source>
        <strain evidence="2 3">BX1</strain>
    </source>
</reference>
<proteinExistence type="predicted"/>
<sequence>MEFLNSPFAGPAILLIAVVALCIYIAGKTKRDYAAAMKKYEEGMAAYQAAVEANSGTLKFGVPFAPPDLTMEARSDAVAPYFGPASMVGLGAGIRAVGGEGTVELTGVDERTAAMVMAILCEQLGGDPSRLRFASIKAV</sequence>
<keyword evidence="3" id="KW-1185">Reference proteome</keyword>
<comment type="caution">
    <text evidence="2">The sequence shown here is derived from an EMBL/GenBank/DDBJ whole genome shotgun (WGS) entry which is preliminary data.</text>
</comment>
<dbReference type="RefSeq" id="WP_262399208.1">
    <property type="nucleotide sequence ID" value="NZ_JACRTB010000005.1"/>
</dbReference>
<dbReference type="Proteomes" id="UP000658131">
    <property type="component" value="Unassembled WGS sequence"/>
</dbReference>
<keyword evidence="1" id="KW-0812">Transmembrane</keyword>
<accession>A0ABR7NGR0</accession>
<evidence type="ECO:0000313" key="2">
    <source>
        <dbReference type="EMBL" id="MBC8575582.1"/>
    </source>
</evidence>
<evidence type="ECO:0000256" key="1">
    <source>
        <dbReference type="SAM" id="Phobius"/>
    </source>
</evidence>
<feature type="transmembrane region" description="Helical" evidence="1">
    <location>
        <begin position="6"/>
        <end position="27"/>
    </location>
</feature>
<evidence type="ECO:0000313" key="3">
    <source>
        <dbReference type="Proteomes" id="UP000658131"/>
    </source>
</evidence>
<protein>
    <submittedName>
        <fullName evidence="2">Uncharacterized protein</fullName>
    </submittedName>
</protein>